<protein>
    <submittedName>
        <fullName evidence="1">Uncharacterized protein</fullName>
    </submittedName>
</protein>
<dbReference type="EMBL" id="FNTF01000002">
    <property type="protein sequence ID" value="SED82722.1"/>
    <property type="molecule type" value="Genomic_DNA"/>
</dbReference>
<sequence length="82" mass="9733">MSERILSFTDERYWDDKIATNAEQFHEADRLDMEAYKLIQDDRSPEAWARFTEAKAKADAKRAAAFQDWVRLKRMMTNEVSD</sequence>
<proteinExistence type="predicted"/>
<gene>
    <name evidence="1" type="ORF">SAMN04490185_4285</name>
</gene>
<evidence type="ECO:0000313" key="2">
    <source>
        <dbReference type="Proteomes" id="UP000183114"/>
    </source>
</evidence>
<dbReference type="Proteomes" id="UP000183114">
    <property type="component" value="Unassembled WGS sequence"/>
</dbReference>
<reference evidence="1 2" key="1">
    <citation type="submission" date="2016-10" db="EMBL/GenBank/DDBJ databases">
        <authorList>
            <person name="de Groot N.N."/>
        </authorList>
    </citation>
    <scope>NUCLEOTIDE SEQUENCE [LARGE SCALE GENOMIC DNA]</scope>
    <source>
        <strain evidence="1 2">BS3655</strain>
    </source>
</reference>
<organism evidence="1 2">
    <name type="scientific">Pseudomonas frederiksbergensis</name>
    <dbReference type="NCBI Taxonomy" id="104087"/>
    <lineage>
        <taxon>Bacteria</taxon>
        <taxon>Pseudomonadati</taxon>
        <taxon>Pseudomonadota</taxon>
        <taxon>Gammaproteobacteria</taxon>
        <taxon>Pseudomonadales</taxon>
        <taxon>Pseudomonadaceae</taxon>
        <taxon>Pseudomonas</taxon>
    </lineage>
</organism>
<dbReference type="AlphaFoldDB" id="A0A1H5DV11"/>
<accession>A0A1H5DV11</accession>
<dbReference type="RefSeq" id="WP_074877236.1">
    <property type="nucleotide sequence ID" value="NZ_FNTF01000002.1"/>
</dbReference>
<evidence type="ECO:0000313" key="1">
    <source>
        <dbReference type="EMBL" id="SED82722.1"/>
    </source>
</evidence>
<name>A0A1H5DV11_9PSED</name>